<dbReference type="GO" id="GO:0000159">
    <property type="term" value="C:protein phosphatase type 2A complex"/>
    <property type="evidence" value="ECO:0007669"/>
    <property type="project" value="InterPro"/>
</dbReference>
<dbReference type="GO" id="GO:0019888">
    <property type="term" value="F:protein phosphatase regulator activity"/>
    <property type="evidence" value="ECO:0007669"/>
    <property type="project" value="InterPro"/>
</dbReference>
<dbReference type="Proteomes" id="UP001189624">
    <property type="component" value="Chromosome 9"/>
</dbReference>
<dbReference type="InterPro" id="IPR036322">
    <property type="entry name" value="WD40_repeat_dom_sf"/>
</dbReference>
<protein>
    <submittedName>
        <fullName evidence="3">Uncharacterized protein</fullName>
    </submittedName>
</protein>
<proteinExistence type="predicted"/>
<dbReference type="AlphaFoldDB" id="A0AA86T6U5"/>
<gene>
    <name evidence="3" type="ORF">AYBTSS11_LOCUS27216</name>
</gene>
<evidence type="ECO:0000256" key="2">
    <source>
        <dbReference type="ARBA" id="ARBA00022737"/>
    </source>
</evidence>
<keyword evidence="1" id="KW-0853">WD repeat</keyword>
<dbReference type="Gene3D" id="2.130.10.10">
    <property type="entry name" value="YVTN repeat-like/Quinoprotein amine dehydrogenase"/>
    <property type="match status" value="1"/>
</dbReference>
<organism evidence="3 4">
    <name type="scientific">Sphenostylis stenocarpa</name>
    <dbReference type="NCBI Taxonomy" id="92480"/>
    <lineage>
        <taxon>Eukaryota</taxon>
        <taxon>Viridiplantae</taxon>
        <taxon>Streptophyta</taxon>
        <taxon>Embryophyta</taxon>
        <taxon>Tracheophyta</taxon>
        <taxon>Spermatophyta</taxon>
        <taxon>Magnoliopsida</taxon>
        <taxon>eudicotyledons</taxon>
        <taxon>Gunneridae</taxon>
        <taxon>Pentapetalae</taxon>
        <taxon>rosids</taxon>
        <taxon>fabids</taxon>
        <taxon>Fabales</taxon>
        <taxon>Fabaceae</taxon>
        <taxon>Papilionoideae</taxon>
        <taxon>50 kb inversion clade</taxon>
        <taxon>NPAAA clade</taxon>
        <taxon>indigoferoid/millettioid clade</taxon>
        <taxon>Phaseoleae</taxon>
        <taxon>Sphenostylis</taxon>
    </lineage>
</organism>
<dbReference type="Gramene" id="rna-AYBTSS11_LOCUS27216">
    <property type="protein sequence ID" value="CAJ1975120.1"/>
    <property type="gene ID" value="gene-AYBTSS11_LOCUS27216"/>
</dbReference>
<name>A0AA86T6U5_9FABA</name>
<dbReference type="EMBL" id="OY731406">
    <property type="protein sequence ID" value="CAJ1975120.1"/>
    <property type="molecule type" value="Genomic_DNA"/>
</dbReference>
<dbReference type="PANTHER" id="PTHR11871">
    <property type="entry name" value="PROTEIN PHOSPHATASE PP2A REGULATORY SUBUNIT B"/>
    <property type="match status" value="1"/>
</dbReference>
<accession>A0AA86T6U5</accession>
<evidence type="ECO:0000313" key="4">
    <source>
        <dbReference type="Proteomes" id="UP001189624"/>
    </source>
</evidence>
<evidence type="ECO:0000256" key="1">
    <source>
        <dbReference type="ARBA" id="ARBA00022574"/>
    </source>
</evidence>
<keyword evidence="4" id="KW-1185">Reference proteome</keyword>
<dbReference type="SUPFAM" id="SSF50978">
    <property type="entry name" value="WD40 repeat-like"/>
    <property type="match status" value="1"/>
</dbReference>
<keyword evidence="2" id="KW-0677">Repeat</keyword>
<sequence length="168" mass="19375">MKLCGARIFSPLTNLQLQVDESPRRQRHTQTQLLFSSSSFQNQVDSSVHRDQNERARYVVVLAPPMADTDSSPSVPLQWNFSQVLGQQLLNETPQNDDIITTVAFEKRGDYLAVGDRGGRVILFERDDRKKSASSNRRDLEQRDLATLWHPKFRYKTEFQSHEPEARS</sequence>
<dbReference type="InterPro" id="IPR000009">
    <property type="entry name" value="PP2A_PR55"/>
</dbReference>
<reference evidence="3" key="1">
    <citation type="submission" date="2023-10" db="EMBL/GenBank/DDBJ databases">
        <authorList>
            <person name="Domelevo Entfellner J.-B."/>
        </authorList>
    </citation>
    <scope>NUCLEOTIDE SEQUENCE</scope>
</reference>
<evidence type="ECO:0000313" key="3">
    <source>
        <dbReference type="EMBL" id="CAJ1975120.1"/>
    </source>
</evidence>
<dbReference type="InterPro" id="IPR015943">
    <property type="entry name" value="WD40/YVTN_repeat-like_dom_sf"/>
</dbReference>